<keyword evidence="5" id="KW-0804">Transcription</keyword>
<keyword evidence="4 5" id="KW-0092">Biotin</keyword>
<dbReference type="GO" id="GO:0016740">
    <property type="term" value="F:transferase activity"/>
    <property type="evidence" value="ECO:0007669"/>
    <property type="project" value="UniProtKB-ARBA"/>
</dbReference>
<dbReference type="HOGENOM" id="CLU_051096_0_0_9"/>
<dbReference type="GO" id="GO:0009249">
    <property type="term" value="P:protein lipoylation"/>
    <property type="evidence" value="ECO:0007669"/>
    <property type="project" value="UniProtKB-ARBA"/>
</dbReference>
<evidence type="ECO:0000256" key="2">
    <source>
        <dbReference type="ARBA" id="ARBA00022741"/>
    </source>
</evidence>
<dbReference type="InterPro" id="IPR008988">
    <property type="entry name" value="Transcriptional_repressor_C"/>
</dbReference>
<keyword evidence="5" id="KW-0238">DNA-binding</keyword>
<dbReference type="Proteomes" id="UP000006437">
    <property type="component" value="Unassembled WGS sequence"/>
</dbReference>
<dbReference type="Pfam" id="PF02237">
    <property type="entry name" value="BPL_C"/>
    <property type="match status" value="1"/>
</dbReference>
<dbReference type="PROSITE" id="PS51733">
    <property type="entry name" value="BPL_LPL_CATALYTIC"/>
    <property type="match status" value="1"/>
</dbReference>
<dbReference type="Gene3D" id="2.30.30.100">
    <property type="match status" value="1"/>
</dbReference>
<dbReference type="SUPFAM" id="SSF50037">
    <property type="entry name" value="C-terminal domain of transcriptional repressors"/>
    <property type="match status" value="1"/>
</dbReference>
<comment type="caution">
    <text evidence="7">The sequence shown here is derived from an EMBL/GenBank/DDBJ whole genome shotgun (WGS) entry which is preliminary data.</text>
</comment>
<dbReference type="RefSeq" id="WP_009524973.1">
    <property type="nucleotide sequence ID" value="NZ_JH414548.1"/>
</dbReference>
<dbReference type="PROSITE" id="PS00519">
    <property type="entry name" value="HTH_ASNC_1"/>
    <property type="match status" value="1"/>
</dbReference>
<dbReference type="Pfam" id="PF03099">
    <property type="entry name" value="BPL_LplA_LipB"/>
    <property type="match status" value="1"/>
</dbReference>
<organism evidence="7 8">
    <name type="scientific">Peptoanaerobacter stomatis</name>
    <dbReference type="NCBI Taxonomy" id="796937"/>
    <lineage>
        <taxon>Bacteria</taxon>
        <taxon>Bacillati</taxon>
        <taxon>Bacillota</taxon>
        <taxon>Clostridia</taxon>
        <taxon>Peptostreptococcales</taxon>
        <taxon>Filifactoraceae</taxon>
        <taxon>Peptoanaerobacter</taxon>
    </lineage>
</organism>
<accession>G9X2Y0</accession>
<dbReference type="InterPro" id="IPR013196">
    <property type="entry name" value="HTH_11"/>
</dbReference>
<protein>
    <recommendedName>
        <fullName evidence="5">Bifunctional ligase/repressor BirA</fullName>
    </recommendedName>
    <alternativeName>
        <fullName evidence="5">Biotin--[acetyl-CoA-carboxylase] ligase</fullName>
        <ecNumber evidence="5">6.3.4.15</ecNumber>
    </alternativeName>
    <alternativeName>
        <fullName evidence="5">Biotin--protein ligase</fullName>
    </alternativeName>
    <alternativeName>
        <fullName evidence="5">Biotin-[acetyl-CoA carboxylase] synthetase</fullName>
    </alternativeName>
</protein>
<feature type="DNA-binding region" description="H-T-H motif" evidence="5">
    <location>
        <begin position="20"/>
        <end position="39"/>
    </location>
</feature>
<dbReference type="Gene3D" id="1.10.10.10">
    <property type="entry name" value="Winged helix-like DNA-binding domain superfamily/Winged helix DNA-binding domain"/>
    <property type="match status" value="1"/>
</dbReference>
<dbReference type="InterPro" id="IPR019885">
    <property type="entry name" value="Tscrpt_reg_HTH_AsnC-type_CS"/>
</dbReference>
<sequence length="320" mass="36337">MKNSDVLKILYENKGEFVSGEEMASKFNISRAALSKRIAKLKDKGIEIDAVTNKGYKLKFLSNNICEENANLGILENQVIGNTIFALEEIDSTNEYAKKIAKNNKTGTVVTSNLQTSGKGRRGRGFVSEYGGLYFSVILKPNVSIDKIPFLTQLSACSVYKAMEELKISTKIKWPNDIILNDKKLCGILCEMSCEMDYVSYVVAGIGINIANVEFDKDLQKIATTLEKEGYYINKLDLFWEILKYFDYFYQKFEKNDYNEMIDILRKNSSILGKKISVISLDETRNATALDIDEKGFLKVQYENGEIEYLNYGEISIRNV</sequence>
<evidence type="ECO:0000256" key="5">
    <source>
        <dbReference type="HAMAP-Rule" id="MF_00978"/>
    </source>
</evidence>
<dbReference type="PATRIC" id="fig|796937.3.peg.1970"/>
<name>G9X2Y0_9FIRM</name>
<dbReference type="InterPro" id="IPR004143">
    <property type="entry name" value="BPL_LPL_catalytic"/>
</dbReference>
<dbReference type="SUPFAM" id="SSF55681">
    <property type="entry name" value="Class II aaRS and biotin synthetases"/>
    <property type="match status" value="1"/>
</dbReference>
<dbReference type="Gene3D" id="3.30.930.10">
    <property type="entry name" value="Bira Bifunctional Protein, Domain 2"/>
    <property type="match status" value="1"/>
</dbReference>
<evidence type="ECO:0000256" key="3">
    <source>
        <dbReference type="ARBA" id="ARBA00022840"/>
    </source>
</evidence>
<proteinExistence type="inferred from homology"/>
<feature type="binding site" evidence="5">
    <location>
        <position position="115"/>
    </location>
    <ligand>
        <name>biotin</name>
        <dbReference type="ChEBI" id="CHEBI:57586"/>
    </ligand>
</feature>
<comment type="function">
    <text evidence="5">Acts both as a biotin--[acetyl-CoA-carboxylase] ligase and a repressor.</text>
</comment>
<dbReference type="NCBIfam" id="TIGR00121">
    <property type="entry name" value="birA_ligase"/>
    <property type="match status" value="1"/>
</dbReference>
<keyword evidence="2 5" id="KW-0547">Nucleotide-binding</keyword>
<dbReference type="GO" id="GO:0006355">
    <property type="term" value="P:regulation of DNA-templated transcription"/>
    <property type="evidence" value="ECO:0007669"/>
    <property type="project" value="UniProtKB-UniRule"/>
</dbReference>
<dbReference type="EMBL" id="AFZE01000056">
    <property type="protein sequence ID" value="EHL11200.1"/>
    <property type="molecule type" value="Genomic_DNA"/>
</dbReference>
<dbReference type="HAMAP" id="MF_00978">
    <property type="entry name" value="Bifunct_BirA"/>
    <property type="match status" value="1"/>
</dbReference>
<dbReference type="InterPro" id="IPR036390">
    <property type="entry name" value="WH_DNA-bd_sf"/>
</dbReference>
<evidence type="ECO:0000256" key="1">
    <source>
        <dbReference type="ARBA" id="ARBA00022598"/>
    </source>
</evidence>
<evidence type="ECO:0000256" key="4">
    <source>
        <dbReference type="ARBA" id="ARBA00023267"/>
    </source>
</evidence>
<dbReference type="AlphaFoldDB" id="G9X2Y0"/>
<reference evidence="7 8" key="1">
    <citation type="submission" date="2011-08" db="EMBL/GenBank/DDBJ databases">
        <title>The Genome Sequence of Eubacteriaceae bacterium ACC19a.</title>
        <authorList>
            <consortium name="The Broad Institute Genome Sequencing Platform"/>
            <person name="Earl A."/>
            <person name="Ward D."/>
            <person name="Feldgarden M."/>
            <person name="Gevers D."/>
            <person name="Sizova M."/>
            <person name="Hazen A."/>
            <person name="Epstein S."/>
            <person name="Young S.K."/>
            <person name="Zeng Q."/>
            <person name="Gargeya S."/>
            <person name="Fitzgerald M."/>
            <person name="Haas B."/>
            <person name="Abouelleil A."/>
            <person name="Alvarado L."/>
            <person name="Arachchi H.M."/>
            <person name="Berlin A."/>
            <person name="Brown A."/>
            <person name="Chapman S.B."/>
            <person name="Chen Z."/>
            <person name="Dunbar C."/>
            <person name="Freedman E."/>
            <person name="Gearin G."/>
            <person name="Gellesch M."/>
            <person name="Goldberg J."/>
            <person name="Griggs A."/>
            <person name="Gujja S."/>
            <person name="Heiman D."/>
            <person name="Howarth C."/>
            <person name="Larson L."/>
            <person name="Lui A."/>
            <person name="MacDonald P.J.P."/>
            <person name="Montmayeur A."/>
            <person name="Murphy C."/>
            <person name="Neiman D."/>
            <person name="Pearson M."/>
            <person name="Priest M."/>
            <person name="Roberts A."/>
            <person name="Saif S."/>
            <person name="Shea T."/>
            <person name="Shenoy N."/>
            <person name="Sisk P."/>
            <person name="Stolte C."/>
            <person name="Sykes S."/>
            <person name="Wortman J."/>
            <person name="Nusbaum C."/>
            <person name="Birren B."/>
        </authorList>
    </citation>
    <scope>NUCLEOTIDE SEQUENCE [LARGE SCALE GENOMIC DNA]</scope>
    <source>
        <strain evidence="7 8">ACC19a</strain>
    </source>
</reference>
<dbReference type="InterPro" id="IPR003142">
    <property type="entry name" value="BPL_C"/>
</dbReference>
<feature type="domain" description="BPL/LPL catalytic" evidence="6">
    <location>
        <begin position="66"/>
        <end position="254"/>
    </location>
</feature>
<dbReference type="PANTHER" id="PTHR12835">
    <property type="entry name" value="BIOTIN PROTEIN LIGASE"/>
    <property type="match status" value="1"/>
</dbReference>
<dbReference type="InterPro" id="IPR036388">
    <property type="entry name" value="WH-like_DNA-bd_sf"/>
</dbReference>
<keyword evidence="1 5" id="KW-0436">Ligase</keyword>
<dbReference type="CDD" id="cd16442">
    <property type="entry name" value="BPL"/>
    <property type="match status" value="1"/>
</dbReference>
<dbReference type="InterPro" id="IPR004408">
    <property type="entry name" value="Biotin_CoA_COase_ligase"/>
</dbReference>
<dbReference type="InterPro" id="IPR045864">
    <property type="entry name" value="aa-tRNA-synth_II/BPL/LPL"/>
</dbReference>
<dbReference type="InterPro" id="IPR030855">
    <property type="entry name" value="Bifunct_BirA"/>
</dbReference>
<dbReference type="PANTHER" id="PTHR12835:SF5">
    <property type="entry name" value="BIOTIN--PROTEIN LIGASE"/>
    <property type="match status" value="1"/>
</dbReference>
<comment type="similarity">
    <text evidence="5">Belongs to the biotin--protein ligase family.</text>
</comment>
<evidence type="ECO:0000313" key="7">
    <source>
        <dbReference type="EMBL" id="EHL11200.1"/>
    </source>
</evidence>
<dbReference type="GO" id="GO:0004077">
    <property type="term" value="F:biotin--[biotin carboxyl-carrier protein] ligase activity"/>
    <property type="evidence" value="ECO:0007669"/>
    <property type="project" value="UniProtKB-UniRule"/>
</dbReference>
<comment type="catalytic activity">
    <reaction evidence="5">
        <text>biotin + L-lysyl-[protein] + ATP = N(6)-biotinyl-L-lysyl-[protein] + AMP + diphosphate + H(+)</text>
        <dbReference type="Rhea" id="RHEA:11756"/>
        <dbReference type="Rhea" id="RHEA-COMP:9752"/>
        <dbReference type="Rhea" id="RHEA-COMP:10505"/>
        <dbReference type="ChEBI" id="CHEBI:15378"/>
        <dbReference type="ChEBI" id="CHEBI:29969"/>
        <dbReference type="ChEBI" id="CHEBI:30616"/>
        <dbReference type="ChEBI" id="CHEBI:33019"/>
        <dbReference type="ChEBI" id="CHEBI:57586"/>
        <dbReference type="ChEBI" id="CHEBI:83144"/>
        <dbReference type="ChEBI" id="CHEBI:456215"/>
        <dbReference type="EC" id="6.3.4.15"/>
    </reaction>
</comment>
<feature type="binding site" evidence="5">
    <location>
        <begin position="92"/>
        <end position="94"/>
    </location>
    <ligand>
        <name>biotin</name>
        <dbReference type="ChEBI" id="CHEBI:57586"/>
    </ligand>
</feature>
<dbReference type="Pfam" id="PF08279">
    <property type="entry name" value="HTH_11"/>
    <property type="match status" value="1"/>
</dbReference>
<dbReference type="EC" id="6.3.4.15" evidence="5"/>
<keyword evidence="5" id="KW-0805">Transcription regulation</keyword>
<comment type="caution">
    <text evidence="5">Lacks conserved residue(s) required for the propagation of feature annotation.</text>
</comment>
<dbReference type="GO" id="GO:0005524">
    <property type="term" value="F:ATP binding"/>
    <property type="evidence" value="ECO:0007669"/>
    <property type="project" value="UniProtKB-UniRule"/>
</dbReference>
<gene>
    <name evidence="5" type="primary">birA</name>
    <name evidence="7" type="ORF">HMPREF9629_00737</name>
</gene>
<evidence type="ECO:0000313" key="8">
    <source>
        <dbReference type="Proteomes" id="UP000006437"/>
    </source>
</evidence>
<keyword evidence="5" id="KW-0678">Repressor</keyword>
<feature type="binding site" evidence="5">
    <location>
        <position position="184"/>
    </location>
    <ligand>
        <name>biotin</name>
        <dbReference type="ChEBI" id="CHEBI:57586"/>
    </ligand>
</feature>
<dbReference type="GO" id="GO:0003677">
    <property type="term" value="F:DNA binding"/>
    <property type="evidence" value="ECO:0007669"/>
    <property type="project" value="UniProtKB-UniRule"/>
</dbReference>
<dbReference type="GO" id="GO:0005737">
    <property type="term" value="C:cytoplasm"/>
    <property type="evidence" value="ECO:0007669"/>
    <property type="project" value="TreeGrafter"/>
</dbReference>
<evidence type="ECO:0000259" key="6">
    <source>
        <dbReference type="PROSITE" id="PS51733"/>
    </source>
</evidence>
<keyword evidence="3 5" id="KW-0067">ATP-binding</keyword>
<dbReference type="SUPFAM" id="SSF46785">
    <property type="entry name" value="Winged helix' DNA-binding domain"/>
    <property type="match status" value="1"/>
</dbReference>